<dbReference type="PANTHER" id="PTHR43976">
    <property type="entry name" value="SHORT CHAIN DEHYDROGENASE"/>
    <property type="match status" value="1"/>
</dbReference>
<dbReference type="EMBL" id="CP032869">
    <property type="protein sequence ID" value="AYL96635.1"/>
    <property type="molecule type" value="Genomic_DNA"/>
</dbReference>
<dbReference type="RefSeq" id="WP_119410230.1">
    <property type="nucleotide sequence ID" value="NZ_CP032869.1"/>
</dbReference>
<gene>
    <name evidence="4" type="ORF">HYN43_015595</name>
</gene>
<evidence type="ECO:0000256" key="2">
    <source>
        <dbReference type="ARBA" id="ARBA00023002"/>
    </source>
</evidence>
<evidence type="ECO:0000313" key="4">
    <source>
        <dbReference type="EMBL" id="AYL96635.1"/>
    </source>
</evidence>
<dbReference type="GO" id="GO:0016491">
    <property type="term" value="F:oxidoreductase activity"/>
    <property type="evidence" value="ECO:0007669"/>
    <property type="project" value="UniProtKB-KW"/>
</dbReference>
<dbReference type="AlphaFoldDB" id="A0A494VZP9"/>
<dbReference type="PRINTS" id="PR00081">
    <property type="entry name" value="GDHRDH"/>
</dbReference>
<evidence type="ECO:0000313" key="5">
    <source>
        <dbReference type="Proteomes" id="UP000270046"/>
    </source>
</evidence>
<name>A0A494VZP9_9SPHI</name>
<dbReference type="InterPro" id="IPR036291">
    <property type="entry name" value="NAD(P)-bd_dom_sf"/>
</dbReference>
<dbReference type="CDD" id="cd05374">
    <property type="entry name" value="17beta-HSD-like_SDR_c"/>
    <property type="match status" value="1"/>
</dbReference>
<evidence type="ECO:0000256" key="1">
    <source>
        <dbReference type="ARBA" id="ARBA00006484"/>
    </source>
</evidence>
<protein>
    <submittedName>
        <fullName evidence="4">SDR family NAD(P)-dependent oxidoreductase</fullName>
    </submittedName>
</protein>
<dbReference type="KEGG" id="muh:HYN43_015595"/>
<dbReference type="SUPFAM" id="SSF51735">
    <property type="entry name" value="NAD(P)-binding Rossmann-fold domains"/>
    <property type="match status" value="1"/>
</dbReference>
<reference evidence="4 5" key="1">
    <citation type="submission" date="2018-10" db="EMBL/GenBank/DDBJ databases">
        <title>Genome sequencing of Mucilaginibacter sp. HYN0043.</title>
        <authorList>
            <person name="Kim M."/>
            <person name="Yi H."/>
        </authorList>
    </citation>
    <scope>NUCLEOTIDE SEQUENCE [LARGE SCALE GENOMIC DNA]</scope>
    <source>
        <strain evidence="4 5">HYN0043</strain>
    </source>
</reference>
<evidence type="ECO:0000256" key="3">
    <source>
        <dbReference type="RuleBase" id="RU000363"/>
    </source>
</evidence>
<dbReference type="OrthoDB" id="1235794at2"/>
<comment type="similarity">
    <text evidence="1 3">Belongs to the short-chain dehydrogenases/reductases (SDR) family.</text>
</comment>
<keyword evidence="5" id="KW-1185">Reference proteome</keyword>
<dbReference type="InterPro" id="IPR002347">
    <property type="entry name" value="SDR_fam"/>
</dbReference>
<proteinExistence type="inferred from homology"/>
<dbReference type="Gene3D" id="3.40.50.720">
    <property type="entry name" value="NAD(P)-binding Rossmann-like Domain"/>
    <property type="match status" value="1"/>
</dbReference>
<keyword evidence="2" id="KW-0560">Oxidoreductase</keyword>
<dbReference type="InterPro" id="IPR051911">
    <property type="entry name" value="SDR_oxidoreductase"/>
</dbReference>
<dbReference type="Pfam" id="PF00106">
    <property type="entry name" value="adh_short"/>
    <property type="match status" value="1"/>
</dbReference>
<sequence>MKNTILITGASSGIGKATAQLFQAKGWNVIATMRKPENETELTALDNVLVTRLDVLDLDSIKQAVSAGIEKFGKIDVLVNNAGYGAYGPLEAFPRENIVRQFNTNVIGLLDVTLALLPHFRANKSGVIINISSIGGKMTFPMGTLYHGTKFAVEGITESLGFEVEQFGGKVKIVEPGAIATDFAGRSFDFNNDESLTEYQELVNKVMTVLPAMVANASPASVVADVIYEAATDGTNRLRYTAGEDAREIIANRKLADDETFIGGMKAQFGL</sequence>
<dbReference type="Proteomes" id="UP000270046">
    <property type="component" value="Chromosome"/>
</dbReference>
<dbReference type="PRINTS" id="PR00080">
    <property type="entry name" value="SDRFAMILY"/>
</dbReference>
<organism evidence="4 5">
    <name type="scientific">Mucilaginibacter celer</name>
    <dbReference type="NCBI Taxonomy" id="2305508"/>
    <lineage>
        <taxon>Bacteria</taxon>
        <taxon>Pseudomonadati</taxon>
        <taxon>Bacteroidota</taxon>
        <taxon>Sphingobacteriia</taxon>
        <taxon>Sphingobacteriales</taxon>
        <taxon>Sphingobacteriaceae</taxon>
        <taxon>Mucilaginibacter</taxon>
    </lineage>
</organism>
<dbReference type="PANTHER" id="PTHR43976:SF16">
    <property type="entry name" value="SHORT-CHAIN DEHYDROGENASE_REDUCTASE FAMILY PROTEIN"/>
    <property type="match status" value="1"/>
</dbReference>
<accession>A0A494VZP9</accession>